<dbReference type="Proteomes" id="UP000199024">
    <property type="component" value="Unassembled WGS sequence"/>
</dbReference>
<evidence type="ECO:0000313" key="2">
    <source>
        <dbReference type="EMBL" id="SFS05312.1"/>
    </source>
</evidence>
<gene>
    <name evidence="2" type="ORF">SAMN05421771_1067</name>
</gene>
<sequence length="105" mass="10402">MKIAMMAGSLVLAAGMFTSSAIAQESHEDAKAQVDAHQAKHHTKAKFVGGGAVGGALIGAKVGGPVGAVAGAGIGAGGGLVAHHIEKKHAIKKKQETGNPGEYPR</sequence>
<reference evidence="2 3" key="1">
    <citation type="submission" date="2016-10" db="EMBL/GenBank/DDBJ databases">
        <authorList>
            <person name="de Groot N.N."/>
        </authorList>
    </citation>
    <scope>NUCLEOTIDE SEQUENCE [LARGE SCALE GENOMIC DNA]</scope>
    <source>
        <strain evidence="2 3">DSM 21001</strain>
    </source>
</reference>
<evidence type="ECO:0000256" key="1">
    <source>
        <dbReference type="SAM" id="SignalP"/>
    </source>
</evidence>
<dbReference type="RefSeq" id="WP_089837288.1">
    <property type="nucleotide sequence ID" value="NZ_FOZL01000001.1"/>
</dbReference>
<evidence type="ECO:0008006" key="4">
    <source>
        <dbReference type="Google" id="ProtNLM"/>
    </source>
</evidence>
<name>A0A1I6LPX7_9BACT</name>
<dbReference type="AlphaFoldDB" id="A0A1I6LPX7"/>
<keyword evidence="1" id="KW-0732">Signal</keyword>
<feature type="signal peptide" evidence="1">
    <location>
        <begin position="1"/>
        <end position="23"/>
    </location>
</feature>
<keyword evidence="3" id="KW-1185">Reference proteome</keyword>
<dbReference type="EMBL" id="FOZL01000001">
    <property type="protein sequence ID" value="SFS05312.1"/>
    <property type="molecule type" value="Genomic_DNA"/>
</dbReference>
<evidence type="ECO:0000313" key="3">
    <source>
        <dbReference type="Proteomes" id="UP000199024"/>
    </source>
</evidence>
<organism evidence="2 3">
    <name type="scientific">Granulicella pectinivorans</name>
    <dbReference type="NCBI Taxonomy" id="474950"/>
    <lineage>
        <taxon>Bacteria</taxon>
        <taxon>Pseudomonadati</taxon>
        <taxon>Acidobacteriota</taxon>
        <taxon>Terriglobia</taxon>
        <taxon>Terriglobales</taxon>
        <taxon>Acidobacteriaceae</taxon>
        <taxon>Granulicella</taxon>
    </lineage>
</organism>
<proteinExistence type="predicted"/>
<accession>A0A1I6LPX7</accession>
<protein>
    <recommendedName>
        <fullName evidence="4">Glycine zipper</fullName>
    </recommendedName>
</protein>
<feature type="chain" id="PRO_5011573238" description="Glycine zipper" evidence="1">
    <location>
        <begin position="24"/>
        <end position="105"/>
    </location>
</feature>